<proteinExistence type="predicted"/>
<dbReference type="EnsemblMetazoa" id="AATE007194-RA">
    <property type="protein sequence ID" value="AATE007194-PA.1"/>
    <property type="gene ID" value="AATE007194"/>
</dbReference>
<sequence>MGASERASLCCAVSHREPSAALGSGSVRRQRTLVVPAAAAAAAAAMARPSANVSRAGTCAPVGTGCWELAAFVAAPAGSRNPSRARLAALDASPSGTVYRRRPASLVMHTLFGSGSRVTIRCPSRSLRNSSSSSSSSSSAW</sequence>
<accession>A0A182IX60</accession>
<protein>
    <submittedName>
        <fullName evidence="1">Uncharacterized protein</fullName>
    </submittedName>
</protein>
<reference evidence="1" key="1">
    <citation type="submission" date="2022-08" db="UniProtKB">
        <authorList>
            <consortium name="EnsemblMetazoa"/>
        </authorList>
    </citation>
    <scope>IDENTIFICATION</scope>
    <source>
        <strain evidence="1">EBRO</strain>
    </source>
</reference>
<evidence type="ECO:0000313" key="1">
    <source>
        <dbReference type="EnsemblMetazoa" id="AATE007194-PA.1"/>
    </source>
</evidence>
<organism evidence="1">
    <name type="scientific">Anopheles atroparvus</name>
    <name type="common">European mosquito</name>
    <dbReference type="NCBI Taxonomy" id="41427"/>
    <lineage>
        <taxon>Eukaryota</taxon>
        <taxon>Metazoa</taxon>
        <taxon>Ecdysozoa</taxon>
        <taxon>Arthropoda</taxon>
        <taxon>Hexapoda</taxon>
        <taxon>Insecta</taxon>
        <taxon>Pterygota</taxon>
        <taxon>Neoptera</taxon>
        <taxon>Endopterygota</taxon>
        <taxon>Diptera</taxon>
        <taxon>Nematocera</taxon>
        <taxon>Culicoidea</taxon>
        <taxon>Culicidae</taxon>
        <taxon>Anophelinae</taxon>
        <taxon>Anopheles</taxon>
    </lineage>
</organism>
<dbReference type="VEuPathDB" id="VectorBase:AATE007194"/>
<name>A0A182IX60_ANOAO</name>
<dbReference type="AlphaFoldDB" id="A0A182IX60"/>